<evidence type="ECO:0008006" key="4">
    <source>
        <dbReference type="Google" id="ProtNLM"/>
    </source>
</evidence>
<name>A0A7U8C8D2_NEPCE</name>
<gene>
    <name evidence="2" type="ORF">MED92_10249</name>
</gene>
<protein>
    <recommendedName>
        <fullName evidence="4">Solute-binding protein family 3/N-terminal domain-containing protein</fullName>
    </recommendedName>
</protein>
<dbReference type="Proteomes" id="UP000002171">
    <property type="component" value="Unassembled WGS sequence"/>
</dbReference>
<dbReference type="EMBL" id="AAOW01000004">
    <property type="protein sequence ID" value="EAR62079.1"/>
    <property type="molecule type" value="Genomic_DNA"/>
</dbReference>
<keyword evidence="1" id="KW-0732">Signal</keyword>
<sequence length="250" mass="28307">MLRASVWPVPALYSLVLCLLLTVSPARAADKDTLRFVVPEFPPYTYLQDGNIAGIGVRKIRSYLDELGTPYELSLVPNYGRAVQEVKHGRADGFFLATENEERNSFAVFSTPIVINNWSWFFPAESTVNPSDTDFKKTARIATHLKTNTHKWLLKNGYKVVYSPSDVDSLVKTLHHKRLTAVFLAEAVFWESCERQGIPTDRFRQVVESGRPMGIYISKQFLNNHDGFMDRLNHVIENQTAIASPEASQN</sequence>
<evidence type="ECO:0000313" key="2">
    <source>
        <dbReference type="EMBL" id="EAR62079.1"/>
    </source>
</evidence>
<feature type="chain" id="PRO_5031396534" description="Solute-binding protein family 3/N-terminal domain-containing protein" evidence="1">
    <location>
        <begin position="29"/>
        <end position="250"/>
    </location>
</feature>
<reference evidence="2 3" key="1">
    <citation type="submission" date="2006-02" db="EMBL/GenBank/DDBJ databases">
        <authorList>
            <person name="Pinhassi J."/>
            <person name="Pedros-Alio C."/>
            <person name="Ferriera S."/>
            <person name="Johnson J."/>
            <person name="Kravitz S."/>
            <person name="Halpern A."/>
            <person name="Remington K."/>
            <person name="Beeson K."/>
            <person name="Tran B."/>
            <person name="Rogers Y.-H."/>
            <person name="Friedman R."/>
            <person name="Venter J.C."/>
        </authorList>
    </citation>
    <scope>NUCLEOTIDE SEQUENCE [LARGE SCALE GENOMIC DNA]</scope>
    <source>
        <strain evidence="2 3">MED92</strain>
    </source>
</reference>
<dbReference type="OrthoDB" id="5592769at2"/>
<keyword evidence="3" id="KW-1185">Reference proteome</keyword>
<dbReference type="SUPFAM" id="SSF53850">
    <property type="entry name" value="Periplasmic binding protein-like II"/>
    <property type="match status" value="1"/>
</dbReference>
<comment type="caution">
    <text evidence="2">The sequence shown here is derived from an EMBL/GenBank/DDBJ whole genome shotgun (WGS) entry which is preliminary data.</text>
</comment>
<feature type="signal peptide" evidence="1">
    <location>
        <begin position="1"/>
        <end position="28"/>
    </location>
</feature>
<dbReference type="PANTHER" id="PTHR38834:SF3">
    <property type="entry name" value="SOLUTE-BINDING PROTEIN FAMILY 3_N-TERMINAL DOMAIN-CONTAINING PROTEIN"/>
    <property type="match status" value="1"/>
</dbReference>
<proteinExistence type="predicted"/>
<evidence type="ECO:0000313" key="3">
    <source>
        <dbReference type="Proteomes" id="UP000002171"/>
    </source>
</evidence>
<dbReference type="PANTHER" id="PTHR38834">
    <property type="entry name" value="PERIPLASMIC SUBSTRATE BINDING PROTEIN FAMILY 3"/>
    <property type="match status" value="1"/>
</dbReference>
<organism evidence="2 3">
    <name type="scientific">Neptuniibacter caesariensis</name>
    <dbReference type="NCBI Taxonomy" id="207954"/>
    <lineage>
        <taxon>Bacteria</taxon>
        <taxon>Pseudomonadati</taxon>
        <taxon>Pseudomonadota</taxon>
        <taxon>Gammaproteobacteria</taxon>
        <taxon>Oceanospirillales</taxon>
        <taxon>Oceanospirillaceae</taxon>
        <taxon>Neptuniibacter</taxon>
    </lineage>
</organism>
<evidence type="ECO:0000256" key="1">
    <source>
        <dbReference type="SAM" id="SignalP"/>
    </source>
</evidence>
<dbReference type="AlphaFoldDB" id="A0A7U8C8D2"/>
<accession>A0A7U8C8D2</accession>
<dbReference type="RefSeq" id="WP_007019716.1">
    <property type="nucleotide sequence ID" value="NZ_CH724125.1"/>
</dbReference>
<dbReference type="Gene3D" id="3.40.190.10">
    <property type="entry name" value="Periplasmic binding protein-like II"/>
    <property type="match status" value="2"/>
</dbReference>